<sequence>MATGFVRQHAPPATLANIAVGSQDSVADPVDAWIDGEVLAINGDEVMVNCTSGKTTIK</sequence>
<gene>
    <name evidence="4" type="ORF">KSP39_PZI007424</name>
</gene>
<evidence type="ECO:0000313" key="5">
    <source>
        <dbReference type="Proteomes" id="UP001418222"/>
    </source>
</evidence>
<dbReference type="Proteomes" id="UP001418222">
    <property type="component" value="Unassembled WGS sequence"/>
</dbReference>
<proteinExistence type="predicted"/>
<reference evidence="4 5" key="1">
    <citation type="journal article" date="2022" name="Nat. Plants">
        <title>Genomes of leafy and leafless Platanthera orchids illuminate the evolution of mycoheterotrophy.</title>
        <authorList>
            <person name="Li M.H."/>
            <person name="Liu K.W."/>
            <person name="Li Z."/>
            <person name="Lu H.C."/>
            <person name="Ye Q.L."/>
            <person name="Zhang D."/>
            <person name="Wang J.Y."/>
            <person name="Li Y.F."/>
            <person name="Zhong Z.M."/>
            <person name="Liu X."/>
            <person name="Yu X."/>
            <person name="Liu D.K."/>
            <person name="Tu X.D."/>
            <person name="Liu B."/>
            <person name="Hao Y."/>
            <person name="Liao X.Y."/>
            <person name="Jiang Y.T."/>
            <person name="Sun W.H."/>
            <person name="Chen J."/>
            <person name="Chen Y.Q."/>
            <person name="Ai Y."/>
            <person name="Zhai J.W."/>
            <person name="Wu S.S."/>
            <person name="Zhou Z."/>
            <person name="Hsiao Y.Y."/>
            <person name="Wu W.L."/>
            <person name="Chen Y.Y."/>
            <person name="Lin Y.F."/>
            <person name="Hsu J.L."/>
            <person name="Li C.Y."/>
            <person name="Wang Z.W."/>
            <person name="Zhao X."/>
            <person name="Zhong W.Y."/>
            <person name="Ma X.K."/>
            <person name="Ma L."/>
            <person name="Huang J."/>
            <person name="Chen G.Z."/>
            <person name="Huang M.Z."/>
            <person name="Huang L."/>
            <person name="Peng D.H."/>
            <person name="Luo Y.B."/>
            <person name="Zou S.Q."/>
            <person name="Chen S.P."/>
            <person name="Lan S."/>
            <person name="Tsai W.C."/>
            <person name="Van de Peer Y."/>
            <person name="Liu Z.J."/>
        </authorList>
    </citation>
    <scope>NUCLEOTIDE SEQUENCE [LARGE SCALE GENOMIC DNA]</scope>
    <source>
        <strain evidence="4">Lor287</strain>
    </source>
</reference>
<accession>A0AAP0BQF0</accession>
<dbReference type="Pfam" id="PF02736">
    <property type="entry name" value="Myosin_N"/>
    <property type="match status" value="1"/>
</dbReference>
<organism evidence="4 5">
    <name type="scientific">Platanthera zijinensis</name>
    <dbReference type="NCBI Taxonomy" id="2320716"/>
    <lineage>
        <taxon>Eukaryota</taxon>
        <taxon>Viridiplantae</taxon>
        <taxon>Streptophyta</taxon>
        <taxon>Embryophyta</taxon>
        <taxon>Tracheophyta</taxon>
        <taxon>Spermatophyta</taxon>
        <taxon>Magnoliopsida</taxon>
        <taxon>Liliopsida</taxon>
        <taxon>Asparagales</taxon>
        <taxon>Orchidaceae</taxon>
        <taxon>Orchidoideae</taxon>
        <taxon>Orchideae</taxon>
        <taxon>Orchidinae</taxon>
        <taxon>Platanthera</taxon>
    </lineage>
</organism>
<dbReference type="GO" id="GO:0005524">
    <property type="term" value="F:ATP binding"/>
    <property type="evidence" value="ECO:0007669"/>
    <property type="project" value="UniProtKB-KW"/>
</dbReference>
<comment type="caution">
    <text evidence="4">The sequence shown here is derived from an EMBL/GenBank/DDBJ whole genome shotgun (WGS) entry which is preliminary data.</text>
</comment>
<dbReference type="GO" id="GO:0016459">
    <property type="term" value="C:myosin complex"/>
    <property type="evidence" value="ECO:0007669"/>
    <property type="project" value="InterPro"/>
</dbReference>
<evidence type="ECO:0000259" key="3">
    <source>
        <dbReference type="PROSITE" id="PS51844"/>
    </source>
</evidence>
<keyword evidence="5" id="KW-1185">Reference proteome</keyword>
<evidence type="ECO:0000256" key="2">
    <source>
        <dbReference type="ARBA" id="ARBA00022840"/>
    </source>
</evidence>
<dbReference type="AlphaFoldDB" id="A0AAP0BQF0"/>
<evidence type="ECO:0000256" key="1">
    <source>
        <dbReference type="ARBA" id="ARBA00022741"/>
    </source>
</evidence>
<evidence type="ECO:0000313" key="4">
    <source>
        <dbReference type="EMBL" id="KAK8946632.1"/>
    </source>
</evidence>
<feature type="domain" description="Myosin N-terminal SH3-like" evidence="3">
    <location>
        <begin position="19"/>
        <end position="58"/>
    </location>
</feature>
<name>A0AAP0BQF0_9ASPA</name>
<keyword evidence="2" id="KW-0067">ATP-binding</keyword>
<protein>
    <recommendedName>
        <fullName evidence="3">Myosin N-terminal SH3-like domain-containing protein</fullName>
    </recommendedName>
</protein>
<dbReference type="GO" id="GO:0003774">
    <property type="term" value="F:cytoskeletal motor activity"/>
    <property type="evidence" value="ECO:0007669"/>
    <property type="project" value="InterPro"/>
</dbReference>
<dbReference type="EMBL" id="JBBWWQ010000005">
    <property type="protein sequence ID" value="KAK8946632.1"/>
    <property type="molecule type" value="Genomic_DNA"/>
</dbReference>
<dbReference type="InterPro" id="IPR004009">
    <property type="entry name" value="SH3_Myosin"/>
</dbReference>
<dbReference type="PROSITE" id="PS51844">
    <property type="entry name" value="SH3_LIKE"/>
    <property type="match status" value="1"/>
</dbReference>
<keyword evidence="1" id="KW-0547">Nucleotide-binding</keyword>